<dbReference type="GO" id="GO:0061598">
    <property type="term" value="F:molybdopterin adenylyltransferase activity"/>
    <property type="evidence" value="ECO:0007669"/>
    <property type="project" value="UniProtKB-UniRule"/>
</dbReference>
<protein>
    <recommendedName>
        <fullName evidence="2">MoeA N-terminal and linker domain-containing protein</fullName>
    </recommendedName>
</protein>
<comment type="catalytic activity">
    <reaction evidence="1">
        <text>adenylyl-molybdopterin + molybdate = Mo-molybdopterin + AMP + H(+)</text>
        <dbReference type="Rhea" id="RHEA:35047"/>
        <dbReference type="ChEBI" id="CHEBI:15378"/>
        <dbReference type="ChEBI" id="CHEBI:36264"/>
        <dbReference type="ChEBI" id="CHEBI:62727"/>
        <dbReference type="ChEBI" id="CHEBI:71302"/>
        <dbReference type="ChEBI" id="CHEBI:456215"/>
    </reaction>
</comment>
<comment type="pathway">
    <text evidence="1">Cofactor biosynthesis; molybdopterin biosynthesis.</text>
</comment>
<dbReference type="SUPFAM" id="SSF63882">
    <property type="entry name" value="MoeA N-terminal region -like"/>
    <property type="match status" value="1"/>
</dbReference>
<dbReference type="EMBL" id="CP090895">
    <property type="protein sequence ID" value="ULT89822.1"/>
    <property type="molecule type" value="Genomic_DNA"/>
</dbReference>
<comment type="similarity">
    <text evidence="1">Belongs to the MoeA family.</text>
</comment>
<dbReference type="PANTHER" id="PTHR10192">
    <property type="entry name" value="MOLYBDOPTERIN BIOSYNTHESIS PROTEIN"/>
    <property type="match status" value="1"/>
</dbReference>
<evidence type="ECO:0000313" key="4">
    <source>
        <dbReference type="Proteomes" id="UP000827892"/>
    </source>
</evidence>
<comment type="cofactor">
    <cofactor evidence="1">
        <name>Mg(2+)</name>
        <dbReference type="ChEBI" id="CHEBI:18420"/>
    </cofactor>
</comment>
<name>A0AAE9A4F3_CAEBR</name>
<proteinExistence type="inferred from homology"/>
<feature type="domain" description="MoeA N-terminal and linker" evidence="2">
    <location>
        <begin position="76"/>
        <end position="236"/>
    </location>
</feature>
<keyword evidence="1" id="KW-0808">Transferase</keyword>
<dbReference type="Gene3D" id="2.170.190.11">
    <property type="entry name" value="Molybdopterin biosynthesis moea protein, domain 3"/>
    <property type="match status" value="1"/>
</dbReference>
<keyword evidence="1" id="KW-0479">Metal-binding</keyword>
<dbReference type="GO" id="GO:0005524">
    <property type="term" value="F:ATP binding"/>
    <property type="evidence" value="ECO:0007669"/>
    <property type="project" value="UniProtKB-UniRule"/>
</dbReference>
<keyword evidence="1" id="KW-0460">Magnesium</keyword>
<organism evidence="3 4">
    <name type="scientific">Caenorhabditis briggsae</name>
    <dbReference type="NCBI Taxonomy" id="6238"/>
    <lineage>
        <taxon>Eukaryota</taxon>
        <taxon>Metazoa</taxon>
        <taxon>Ecdysozoa</taxon>
        <taxon>Nematoda</taxon>
        <taxon>Chromadorea</taxon>
        <taxon>Rhabditida</taxon>
        <taxon>Rhabditina</taxon>
        <taxon>Rhabditomorpha</taxon>
        <taxon>Rhabditoidea</taxon>
        <taxon>Rhabditidae</taxon>
        <taxon>Peloderinae</taxon>
        <taxon>Caenorhabditis</taxon>
    </lineage>
</organism>
<dbReference type="GO" id="GO:0006777">
    <property type="term" value="P:Mo-molybdopterin cofactor biosynthetic process"/>
    <property type="evidence" value="ECO:0007669"/>
    <property type="project" value="UniProtKB-UniRule"/>
</dbReference>
<sequence>MKSKSKLKVYVFDRLKCWRAAKCFSYANTSSATARDSIPSYALRLSSMFMSTVKPRIVSVGVNPMSSVGFPKSYSTEDALEKLKILAKRYPPQSKVVEVSFSIIGRVLADDVEAIEDIPAFRKSLVDGFAIIYNQSGTKRKIVGESTAEKPYDAMIQLGECVRITNGGVVPDGADTVVPFENVTLNDEEKCIQINVKHSRGEYIRERGSEAKEGQVLIKNGSKLGSLEVNLLCALGISQVEVYKNPRVCIMSALNAATNQKQTHEHSNRSRLLRIFQIQGFKPIDAGESSMKPKKMEKNLQIAADFACVIVIIGDINKIQKVIQKMNLKIYIDGIVPDNFVFGHGSIDRKPVFLCVLPQHLTPAWVGANVFIFPLMRTLGGQGFDSNYRLEGNLTTTVEESPRKLEFYSIRTELSNGVSKQESEANQRANSLLKTSENATYSSGDTVAIVLTDFT</sequence>
<reference evidence="3 4" key="1">
    <citation type="submission" date="2022-02" db="EMBL/GenBank/DDBJ databases">
        <title>Chromosome-level reference genomes for two strains of Caenorhabditis briggsae: an improved platform for comparative genomics.</title>
        <authorList>
            <person name="Stevens L."/>
            <person name="Andersen E.C."/>
        </authorList>
    </citation>
    <scope>NUCLEOTIDE SEQUENCE [LARGE SCALE GENOMIC DNA]</scope>
    <source>
        <strain evidence="3">QX1410_ONT</strain>
        <tissue evidence="3">Whole-organism</tissue>
    </source>
</reference>
<dbReference type="Gene3D" id="3.40.980.10">
    <property type="entry name" value="MoaB/Mog-like domain"/>
    <property type="match status" value="1"/>
</dbReference>
<dbReference type="AlphaFoldDB" id="A0AAE9A4F3"/>
<dbReference type="InterPro" id="IPR038987">
    <property type="entry name" value="MoeA-like"/>
</dbReference>
<comment type="catalytic activity">
    <reaction evidence="1">
        <text>molybdopterin + ATP + H(+) = adenylyl-molybdopterin + diphosphate</text>
        <dbReference type="Rhea" id="RHEA:31331"/>
        <dbReference type="ChEBI" id="CHEBI:15378"/>
        <dbReference type="ChEBI" id="CHEBI:30616"/>
        <dbReference type="ChEBI" id="CHEBI:33019"/>
        <dbReference type="ChEBI" id="CHEBI:58698"/>
        <dbReference type="ChEBI" id="CHEBI:62727"/>
    </reaction>
</comment>
<evidence type="ECO:0000313" key="3">
    <source>
        <dbReference type="EMBL" id="ULT89822.1"/>
    </source>
</evidence>
<keyword evidence="1" id="KW-0501">Molybdenum cofactor biosynthesis</keyword>
<dbReference type="InterPro" id="IPR036425">
    <property type="entry name" value="MoaB/Mog-like_dom_sf"/>
</dbReference>
<dbReference type="InterPro" id="IPR036688">
    <property type="entry name" value="MoeA_C_domain_IV_sf"/>
</dbReference>
<dbReference type="InterPro" id="IPR036135">
    <property type="entry name" value="MoeA_linker/N_sf"/>
</dbReference>
<dbReference type="InterPro" id="IPR005110">
    <property type="entry name" value="MoeA_linker/N"/>
</dbReference>
<accession>A0AAE9A4F3</accession>
<dbReference type="Proteomes" id="UP000827892">
    <property type="component" value="Chromosome V"/>
</dbReference>
<dbReference type="FunFam" id="3.40.980.10:FF:000029">
    <property type="entry name" value="Molybdopterin molybdenumtransferase"/>
    <property type="match status" value="1"/>
</dbReference>
<comment type="function">
    <text evidence="1">Catalyzes two steps in the biosynthesis of the molybdenum cofactor. In the first step, molybdopterin is adenylated. Subsequently, molybdate is inserted into adenylated molybdopterin and AMP is released.</text>
</comment>
<gene>
    <name evidence="3" type="ORF">L3Y34_008316</name>
</gene>
<dbReference type="Gene3D" id="2.40.340.10">
    <property type="entry name" value="MoeA, C-terminal, domain IV"/>
    <property type="match status" value="1"/>
</dbReference>
<dbReference type="GO" id="GO:0046872">
    <property type="term" value="F:metal ion binding"/>
    <property type="evidence" value="ECO:0007669"/>
    <property type="project" value="UniProtKB-UniRule"/>
</dbReference>
<evidence type="ECO:0000259" key="2">
    <source>
        <dbReference type="Pfam" id="PF03453"/>
    </source>
</evidence>
<dbReference type="PANTHER" id="PTHR10192:SF2">
    <property type="entry name" value="LIN-46"/>
    <property type="match status" value="1"/>
</dbReference>
<dbReference type="Gene3D" id="3.90.105.10">
    <property type="entry name" value="Molybdopterin biosynthesis moea protein, domain 2"/>
    <property type="match status" value="1"/>
</dbReference>
<evidence type="ECO:0000256" key="1">
    <source>
        <dbReference type="RuleBase" id="RU365090"/>
    </source>
</evidence>
<dbReference type="FunFam" id="2.170.190.11:FF:000009">
    <property type="entry name" value="Molybdopterin molybdenumtransferase"/>
    <property type="match status" value="1"/>
</dbReference>
<keyword evidence="1" id="KW-0500">Molybdenum</keyword>
<dbReference type="GO" id="GO:0061599">
    <property type="term" value="F:molybdopterin molybdotransferase activity"/>
    <property type="evidence" value="ECO:0007669"/>
    <property type="project" value="UniProtKB-UniRule"/>
</dbReference>
<dbReference type="Pfam" id="PF03453">
    <property type="entry name" value="MoeA_N"/>
    <property type="match status" value="1"/>
</dbReference>